<evidence type="ECO:0000313" key="2">
    <source>
        <dbReference type="EMBL" id="PMD32979.1"/>
    </source>
</evidence>
<organism evidence="2 3">
    <name type="scientific">Hyaloscypha variabilis (strain UAMH 11265 / GT02V1 / F)</name>
    <name type="common">Meliniomyces variabilis</name>
    <dbReference type="NCBI Taxonomy" id="1149755"/>
    <lineage>
        <taxon>Eukaryota</taxon>
        <taxon>Fungi</taxon>
        <taxon>Dikarya</taxon>
        <taxon>Ascomycota</taxon>
        <taxon>Pezizomycotina</taxon>
        <taxon>Leotiomycetes</taxon>
        <taxon>Helotiales</taxon>
        <taxon>Hyaloscyphaceae</taxon>
        <taxon>Hyaloscypha</taxon>
        <taxon>Hyaloscypha variabilis</taxon>
    </lineage>
</organism>
<gene>
    <name evidence="2" type="ORF">L207DRAFT_590052</name>
</gene>
<evidence type="ECO:0000259" key="1">
    <source>
        <dbReference type="Pfam" id="PF20150"/>
    </source>
</evidence>
<proteinExistence type="predicted"/>
<dbReference type="EMBL" id="KZ613957">
    <property type="protein sequence ID" value="PMD32979.1"/>
    <property type="molecule type" value="Genomic_DNA"/>
</dbReference>
<dbReference type="Pfam" id="PF20150">
    <property type="entry name" value="2EXR"/>
    <property type="match status" value="1"/>
</dbReference>
<evidence type="ECO:0000313" key="3">
    <source>
        <dbReference type="Proteomes" id="UP000235786"/>
    </source>
</evidence>
<accession>A0A2J6R3C2</accession>
<dbReference type="InterPro" id="IPR045518">
    <property type="entry name" value="2EXR"/>
</dbReference>
<dbReference type="AlphaFoldDB" id="A0A2J6R3C2"/>
<feature type="domain" description="2EXR" evidence="1">
    <location>
        <begin position="49"/>
        <end position="77"/>
    </location>
</feature>
<dbReference type="Proteomes" id="UP000235786">
    <property type="component" value="Unassembled WGS sequence"/>
</dbReference>
<protein>
    <recommendedName>
        <fullName evidence="1">2EXR domain-containing protein</fullName>
    </recommendedName>
</protein>
<reference evidence="2 3" key="1">
    <citation type="submission" date="2016-04" db="EMBL/GenBank/DDBJ databases">
        <title>A degradative enzymes factory behind the ericoid mycorrhizal symbiosis.</title>
        <authorList>
            <consortium name="DOE Joint Genome Institute"/>
            <person name="Martino E."/>
            <person name="Morin E."/>
            <person name="Grelet G."/>
            <person name="Kuo A."/>
            <person name="Kohler A."/>
            <person name="Daghino S."/>
            <person name="Barry K."/>
            <person name="Choi C."/>
            <person name="Cichocki N."/>
            <person name="Clum A."/>
            <person name="Copeland A."/>
            <person name="Hainaut M."/>
            <person name="Haridas S."/>
            <person name="Labutti K."/>
            <person name="Lindquist E."/>
            <person name="Lipzen A."/>
            <person name="Khouja H.-R."/>
            <person name="Murat C."/>
            <person name="Ohm R."/>
            <person name="Olson A."/>
            <person name="Spatafora J."/>
            <person name="Veneault-Fourrey C."/>
            <person name="Henrissat B."/>
            <person name="Grigoriev I."/>
            <person name="Martin F."/>
            <person name="Perotto S."/>
        </authorList>
    </citation>
    <scope>NUCLEOTIDE SEQUENCE [LARGE SCALE GENOMIC DNA]</scope>
    <source>
        <strain evidence="2 3">F</strain>
    </source>
</reference>
<name>A0A2J6R3C2_HYAVF</name>
<keyword evidence="3" id="KW-1185">Reference proteome</keyword>
<sequence>MATDEPTHPSSMVSTALPHCNAHVDHVKSLLSRLKPLEIPQKHQDLTIFTPFPKLPIELRVMIWTLVSTNNPQCIPLCY</sequence>
<dbReference type="OrthoDB" id="3437257at2759"/>